<keyword evidence="6 9" id="KW-0521">NADP</keyword>
<dbReference type="RefSeq" id="WP_027107457.1">
    <property type="nucleotide sequence ID" value="NZ_JQBZ01000025.1"/>
</dbReference>
<comment type="catalytic activity">
    <reaction evidence="9 12">
        <text>L-proline + NADP(+) = (S)-1-pyrroline-5-carboxylate + NADPH + 2 H(+)</text>
        <dbReference type="Rhea" id="RHEA:14109"/>
        <dbReference type="ChEBI" id="CHEBI:15378"/>
        <dbReference type="ChEBI" id="CHEBI:17388"/>
        <dbReference type="ChEBI" id="CHEBI:57783"/>
        <dbReference type="ChEBI" id="CHEBI:58349"/>
        <dbReference type="ChEBI" id="CHEBI:60039"/>
        <dbReference type="EC" id="1.5.1.2"/>
    </reaction>
</comment>
<dbReference type="Pfam" id="PF14748">
    <property type="entry name" value="P5CR_dimer"/>
    <property type="match status" value="1"/>
</dbReference>
<gene>
    <name evidence="9" type="primary">proC</name>
    <name evidence="15" type="ORF">IV53_GL001029</name>
</gene>
<evidence type="ECO:0000313" key="16">
    <source>
        <dbReference type="Proteomes" id="UP000051500"/>
    </source>
</evidence>
<comment type="subcellular location">
    <subcellularLocation>
        <location evidence="1 9">Cytoplasm</location>
    </subcellularLocation>
</comment>
<feature type="domain" description="Pyrroline-5-carboxylate reductase catalytic N-terminal" evidence="13">
    <location>
        <begin position="2"/>
        <end position="96"/>
    </location>
</feature>
<dbReference type="InterPro" id="IPR028939">
    <property type="entry name" value="P5C_Rdtase_cat_N"/>
</dbReference>
<comment type="pathway">
    <text evidence="9 12">Amino-acid biosynthesis; L-proline biosynthesis; L-proline from L-glutamate 5-semialdehyde: step 1/1.</text>
</comment>
<dbReference type="Gene3D" id="1.10.3730.10">
    <property type="entry name" value="ProC C-terminal domain-like"/>
    <property type="match status" value="1"/>
</dbReference>
<evidence type="ECO:0000256" key="7">
    <source>
        <dbReference type="ARBA" id="ARBA00023002"/>
    </source>
</evidence>
<feature type="domain" description="Pyrroline-5-carboxylate reductase dimerisation" evidence="14">
    <location>
        <begin position="162"/>
        <end position="264"/>
    </location>
</feature>
<dbReference type="FunFam" id="1.10.3730.10:FF:000001">
    <property type="entry name" value="Pyrroline-5-carboxylate reductase"/>
    <property type="match status" value="1"/>
</dbReference>
<dbReference type="Proteomes" id="UP000051500">
    <property type="component" value="Unassembled WGS sequence"/>
</dbReference>
<accession>A0A0R2KI56</accession>
<dbReference type="GO" id="GO:0004735">
    <property type="term" value="F:pyrroline-5-carboxylate reductase activity"/>
    <property type="evidence" value="ECO:0007669"/>
    <property type="project" value="UniProtKB-UniRule"/>
</dbReference>
<dbReference type="EC" id="1.5.1.2" evidence="9 10"/>
<dbReference type="PATRIC" id="fig|1122146.4.peg.1064"/>
<evidence type="ECO:0000256" key="11">
    <source>
        <dbReference type="PIRSR" id="PIRSR000193-1"/>
    </source>
</evidence>
<feature type="binding site" evidence="11">
    <location>
        <begin position="6"/>
        <end position="11"/>
    </location>
    <ligand>
        <name>NADP(+)</name>
        <dbReference type="ChEBI" id="CHEBI:58349"/>
    </ligand>
</feature>
<sequence length="266" mass="28718">MKIGFIGVGNMSSAIIKGLLAVDFVKPADIYVHSGTKSKYEAFAKEYGLTTCESNSEVVQSADYVMLGIKPYILTDILKEIKETVRQENVILISMVTGISLAEMQADLENDDAKIVRIMPNVNVEINEGMTALKPNKAVKESEFQDTVDIFTALGQVIELPEKDFSIFVALAGSSPAFIYFFIDSLARAGVKYGLTKKQADQIVAQAVLGSAKKVLTTDKTPFELVDDVCSPGGTTIAGLLALEEAGFMTSVVKAVDATVQKDQNK</sequence>
<comment type="caution">
    <text evidence="15">The sequence shown here is derived from an EMBL/GenBank/DDBJ whole genome shotgun (WGS) entry which is preliminary data.</text>
</comment>
<feature type="binding site" evidence="11">
    <location>
        <position position="34"/>
    </location>
    <ligand>
        <name>NADP(+)</name>
        <dbReference type="ChEBI" id="CHEBI:58349"/>
    </ligand>
</feature>
<dbReference type="InterPro" id="IPR008927">
    <property type="entry name" value="6-PGluconate_DH-like_C_sf"/>
</dbReference>
<keyword evidence="16" id="KW-1185">Reference proteome</keyword>
<dbReference type="HAMAP" id="MF_01925">
    <property type="entry name" value="P5C_reductase"/>
    <property type="match status" value="1"/>
</dbReference>
<evidence type="ECO:0000256" key="6">
    <source>
        <dbReference type="ARBA" id="ARBA00022857"/>
    </source>
</evidence>
<dbReference type="EMBL" id="JQBZ01000025">
    <property type="protein sequence ID" value="KRN89056.1"/>
    <property type="molecule type" value="Genomic_DNA"/>
</dbReference>
<dbReference type="InterPro" id="IPR053790">
    <property type="entry name" value="P5CR-like_CS"/>
</dbReference>
<dbReference type="PANTHER" id="PTHR11645:SF0">
    <property type="entry name" value="PYRROLINE-5-CARBOXYLATE REDUCTASE 3"/>
    <property type="match status" value="1"/>
</dbReference>
<evidence type="ECO:0000313" key="15">
    <source>
        <dbReference type="EMBL" id="KRN89056.1"/>
    </source>
</evidence>
<evidence type="ECO:0000256" key="2">
    <source>
        <dbReference type="ARBA" id="ARBA00005525"/>
    </source>
</evidence>
<dbReference type="Pfam" id="PF03807">
    <property type="entry name" value="F420_oxidored"/>
    <property type="match status" value="1"/>
</dbReference>
<dbReference type="FunFam" id="3.40.50.720:FF:000190">
    <property type="entry name" value="Pyrroline-5-carboxylate reductase"/>
    <property type="match status" value="1"/>
</dbReference>
<dbReference type="PIRSF" id="PIRSF000193">
    <property type="entry name" value="Pyrrol-5-carb_rd"/>
    <property type="match status" value="1"/>
</dbReference>
<evidence type="ECO:0000256" key="9">
    <source>
        <dbReference type="HAMAP-Rule" id="MF_01925"/>
    </source>
</evidence>
<keyword evidence="4 9" id="KW-0028">Amino-acid biosynthesis</keyword>
<dbReference type="InterPro" id="IPR036291">
    <property type="entry name" value="NAD(P)-bd_dom_sf"/>
</dbReference>
<evidence type="ECO:0000256" key="5">
    <source>
        <dbReference type="ARBA" id="ARBA00022650"/>
    </source>
</evidence>
<dbReference type="PROSITE" id="PS00521">
    <property type="entry name" value="P5CR"/>
    <property type="match status" value="1"/>
</dbReference>
<evidence type="ECO:0000256" key="1">
    <source>
        <dbReference type="ARBA" id="ARBA00004496"/>
    </source>
</evidence>
<dbReference type="GO" id="GO:0055129">
    <property type="term" value="P:L-proline biosynthetic process"/>
    <property type="evidence" value="ECO:0007669"/>
    <property type="project" value="UniProtKB-UniRule"/>
</dbReference>
<evidence type="ECO:0000256" key="10">
    <source>
        <dbReference type="NCBIfam" id="TIGR00112"/>
    </source>
</evidence>
<reference evidence="15 16" key="1">
    <citation type="journal article" date="2015" name="Genome Announc.">
        <title>Expanding the biotechnology potential of lactobacilli through comparative genomics of 213 strains and associated genera.</title>
        <authorList>
            <person name="Sun Z."/>
            <person name="Harris H.M."/>
            <person name="McCann A."/>
            <person name="Guo C."/>
            <person name="Argimon S."/>
            <person name="Zhang W."/>
            <person name="Yang X."/>
            <person name="Jeffery I.B."/>
            <person name="Cooney J.C."/>
            <person name="Kagawa T.F."/>
            <person name="Liu W."/>
            <person name="Song Y."/>
            <person name="Salvetti E."/>
            <person name="Wrobel A."/>
            <person name="Rasinkangas P."/>
            <person name="Parkhill J."/>
            <person name="Rea M.C."/>
            <person name="O'Sullivan O."/>
            <person name="Ritari J."/>
            <person name="Douillard F.P."/>
            <person name="Paul Ross R."/>
            <person name="Yang R."/>
            <person name="Briner A.E."/>
            <person name="Felis G.E."/>
            <person name="de Vos W.M."/>
            <person name="Barrangou R."/>
            <person name="Klaenhammer T.R."/>
            <person name="Caufield P.W."/>
            <person name="Cui Y."/>
            <person name="Zhang H."/>
            <person name="O'Toole P.W."/>
        </authorList>
    </citation>
    <scope>NUCLEOTIDE SEQUENCE [LARGE SCALE GENOMIC DNA]</scope>
    <source>
        <strain evidence="15 16">DSM 22408</strain>
    </source>
</reference>
<dbReference type="InterPro" id="IPR000304">
    <property type="entry name" value="Pyrroline-COOH_reductase"/>
</dbReference>
<comment type="catalytic activity">
    <reaction evidence="9">
        <text>L-proline + NAD(+) = (S)-1-pyrroline-5-carboxylate + NADH + 2 H(+)</text>
        <dbReference type="Rhea" id="RHEA:14105"/>
        <dbReference type="ChEBI" id="CHEBI:15378"/>
        <dbReference type="ChEBI" id="CHEBI:17388"/>
        <dbReference type="ChEBI" id="CHEBI:57540"/>
        <dbReference type="ChEBI" id="CHEBI:57945"/>
        <dbReference type="ChEBI" id="CHEBI:60039"/>
        <dbReference type="EC" id="1.5.1.2"/>
    </reaction>
</comment>
<keyword evidence="7 9" id="KW-0560">Oxidoreductase</keyword>
<evidence type="ECO:0000256" key="8">
    <source>
        <dbReference type="ARBA" id="ARBA00058118"/>
    </source>
</evidence>
<evidence type="ECO:0000256" key="4">
    <source>
        <dbReference type="ARBA" id="ARBA00022605"/>
    </source>
</evidence>
<comment type="similarity">
    <text evidence="2 9 12">Belongs to the pyrroline-5-carboxylate reductase family.</text>
</comment>
<dbReference type="GO" id="GO:0005737">
    <property type="term" value="C:cytoplasm"/>
    <property type="evidence" value="ECO:0007669"/>
    <property type="project" value="UniProtKB-SubCell"/>
</dbReference>
<name>A0A0R2KI56_9LACO</name>
<evidence type="ECO:0000259" key="13">
    <source>
        <dbReference type="Pfam" id="PF03807"/>
    </source>
</evidence>
<protein>
    <recommendedName>
        <fullName evidence="9 10">Pyrroline-5-carboxylate reductase</fullName>
        <shortName evidence="9">P5C reductase</shortName>
        <shortName evidence="9">P5CR</shortName>
        <ecNumber evidence="9 10">1.5.1.2</ecNumber>
    </recommendedName>
    <alternativeName>
        <fullName evidence="9">PCA reductase</fullName>
    </alternativeName>
</protein>
<evidence type="ECO:0000259" key="14">
    <source>
        <dbReference type="Pfam" id="PF14748"/>
    </source>
</evidence>
<dbReference type="UniPathway" id="UPA00098">
    <property type="reaction ID" value="UER00361"/>
</dbReference>
<dbReference type="STRING" id="1122146.IV53_GL001029"/>
<organism evidence="15 16">
    <name type="scientific">Ligilactobacillus ceti DSM 22408</name>
    <dbReference type="NCBI Taxonomy" id="1122146"/>
    <lineage>
        <taxon>Bacteria</taxon>
        <taxon>Bacillati</taxon>
        <taxon>Bacillota</taxon>
        <taxon>Bacilli</taxon>
        <taxon>Lactobacillales</taxon>
        <taxon>Lactobacillaceae</taxon>
        <taxon>Ligilactobacillus</taxon>
    </lineage>
</organism>
<dbReference type="SUPFAM" id="SSF48179">
    <property type="entry name" value="6-phosphogluconate dehydrogenase C-terminal domain-like"/>
    <property type="match status" value="1"/>
</dbReference>
<keyword evidence="5 9" id="KW-0641">Proline biosynthesis</keyword>
<dbReference type="NCBIfam" id="TIGR00112">
    <property type="entry name" value="proC"/>
    <property type="match status" value="1"/>
</dbReference>
<keyword evidence="3 9" id="KW-0963">Cytoplasm</keyword>
<dbReference type="eggNOG" id="COG0345">
    <property type="taxonomic scope" value="Bacteria"/>
</dbReference>
<evidence type="ECO:0000256" key="12">
    <source>
        <dbReference type="RuleBase" id="RU003903"/>
    </source>
</evidence>
<feature type="binding site" evidence="11">
    <location>
        <position position="55"/>
    </location>
    <ligand>
        <name>NADPH</name>
        <dbReference type="ChEBI" id="CHEBI:57783"/>
    </ligand>
</feature>
<comment type="function">
    <text evidence="8 9">Catalyzes the reduction of 1-pyrroline-5-carboxylate (PCA) to L-proline.</text>
</comment>
<dbReference type="Gene3D" id="3.40.50.720">
    <property type="entry name" value="NAD(P)-binding Rossmann-like Domain"/>
    <property type="match status" value="1"/>
</dbReference>
<evidence type="ECO:0000256" key="3">
    <source>
        <dbReference type="ARBA" id="ARBA00022490"/>
    </source>
</evidence>
<proteinExistence type="inferred from homology"/>
<dbReference type="PANTHER" id="PTHR11645">
    <property type="entry name" value="PYRROLINE-5-CARBOXYLATE REDUCTASE"/>
    <property type="match status" value="1"/>
</dbReference>
<dbReference type="InterPro" id="IPR029036">
    <property type="entry name" value="P5CR_dimer"/>
</dbReference>
<dbReference type="AlphaFoldDB" id="A0A0R2KI56"/>
<dbReference type="OrthoDB" id="9805754at2"/>
<dbReference type="SUPFAM" id="SSF51735">
    <property type="entry name" value="NAD(P)-binding Rossmann-fold domains"/>
    <property type="match status" value="1"/>
</dbReference>